<keyword evidence="2" id="KW-1133">Transmembrane helix</keyword>
<proteinExistence type="predicted"/>
<accession>A0AAD2D5W2</accession>
<feature type="region of interest" description="Disordered" evidence="1">
    <location>
        <begin position="1"/>
        <end position="36"/>
    </location>
</feature>
<evidence type="ECO:0000313" key="3">
    <source>
        <dbReference type="EMBL" id="CAI2380751.1"/>
    </source>
</evidence>
<gene>
    <name evidence="3" type="ORF">ECRASSUSDP1_LOCUS22191</name>
</gene>
<evidence type="ECO:0000256" key="2">
    <source>
        <dbReference type="SAM" id="Phobius"/>
    </source>
</evidence>
<dbReference type="EMBL" id="CAMPGE010022732">
    <property type="protein sequence ID" value="CAI2380751.1"/>
    <property type="molecule type" value="Genomic_DNA"/>
</dbReference>
<name>A0AAD2D5W2_EUPCR</name>
<evidence type="ECO:0000256" key="1">
    <source>
        <dbReference type="SAM" id="MobiDB-lite"/>
    </source>
</evidence>
<sequence>MSVRASQVDLEGVEHDREDLRQETGDRVREGGDGGEGVERKQRLVYMGVKNKQIPVERISEYWFRGYDDEVNEIFKRETEENMKAIESQIYKNMKIYCYHCKEDTRTRKFFIKWGTYSELLSIIDLIIRICLPAIILYALLGLIYYGITYPKWSRMLSHALLLVLSLGIAIWFIVIFRKVKHHYCRSCRARLISKYSNVIVCHMFDGIEGYYRMNHANL</sequence>
<reference evidence="3" key="1">
    <citation type="submission" date="2023-07" db="EMBL/GenBank/DDBJ databases">
        <authorList>
            <consortium name="AG Swart"/>
            <person name="Singh M."/>
            <person name="Singh A."/>
            <person name="Seah K."/>
            <person name="Emmerich C."/>
        </authorList>
    </citation>
    <scope>NUCLEOTIDE SEQUENCE</scope>
    <source>
        <strain evidence="3">DP1</strain>
    </source>
</reference>
<keyword evidence="4" id="KW-1185">Reference proteome</keyword>
<dbReference type="AlphaFoldDB" id="A0AAD2D5W2"/>
<feature type="compositionally biased region" description="Basic and acidic residues" evidence="1">
    <location>
        <begin position="12"/>
        <end position="36"/>
    </location>
</feature>
<feature type="transmembrane region" description="Helical" evidence="2">
    <location>
        <begin position="126"/>
        <end position="148"/>
    </location>
</feature>
<keyword evidence="2" id="KW-0472">Membrane</keyword>
<comment type="caution">
    <text evidence="3">The sequence shown here is derived from an EMBL/GenBank/DDBJ whole genome shotgun (WGS) entry which is preliminary data.</text>
</comment>
<protein>
    <submittedName>
        <fullName evidence="3">Uncharacterized protein</fullName>
    </submittedName>
</protein>
<keyword evidence="2" id="KW-0812">Transmembrane</keyword>
<evidence type="ECO:0000313" key="4">
    <source>
        <dbReference type="Proteomes" id="UP001295684"/>
    </source>
</evidence>
<feature type="transmembrane region" description="Helical" evidence="2">
    <location>
        <begin position="160"/>
        <end position="177"/>
    </location>
</feature>
<organism evidence="3 4">
    <name type="scientific">Euplotes crassus</name>
    <dbReference type="NCBI Taxonomy" id="5936"/>
    <lineage>
        <taxon>Eukaryota</taxon>
        <taxon>Sar</taxon>
        <taxon>Alveolata</taxon>
        <taxon>Ciliophora</taxon>
        <taxon>Intramacronucleata</taxon>
        <taxon>Spirotrichea</taxon>
        <taxon>Hypotrichia</taxon>
        <taxon>Euplotida</taxon>
        <taxon>Euplotidae</taxon>
        <taxon>Moneuplotes</taxon>
    </lineage>
</organism>
<dbReference type="Proteomes" id="UP001295684">
    <property type="component" value="Unassembled WGS sequence"/>
</dbReference>